<name>A0A2H0BHK5_UNCKA</name>
<protein>
    <submittedName>
        <fullName evidence="1">Uncharacterized protein</fullName>
    </submittedName>
</protein>
<evidence type="ECO:0000313" key="1">
    <source>
        <dbReference type="EMBL" id="PIP56498.1"/>
    </source>
</evidence>
<evidence type="ECO:0000313" key="2">
    <source>
        <dbReference type="Proteomes" id="UP000228495"/>
    </source>
</evidence>
<accession>A0A2H0BHK5</accession>
<reference evidence="1 2" key="1">
    <citation type="submission" date="2017-09" db="EMBL/GenBank/DDBJ databases">
        <title>Depth-based differentiation of microbial function through sediment-hosted aquifers and enrichment of novel symbionts in the deep terrestrial subsurface.</title>
        <authorList>
            <person name="Probst A.J."/>
            <person name="Ladd B."/>
            <person name="Jarett J.K."/>
            <person name="Geller-Mcgrath D.E."/>
            <person name="Sieber C.M."/>
            <person name="Emerson J.B."/>
            <person name="Anantharaman K."/>
            <person name="Thomas B.C."/>
            <person name="Malmstrom R."/>
            <person name="Stieglmeier M."/>
            <person name="Klingl A."/>
            <person name="Woyke T."/>
            <person name="Ryan C.M."/>
            <person name="Banfield J.F."/>
        </authorList>
    </citation>
    <scope>NUCLEOTIDE SEQUENCE [LARGE SCALE GENOMIC DNA]</scope>
    <source>
        <strain evidence="1">CG22_combo_CG10-13_8_21_14_all_39_12</strain>
    </source>
</reference>
<proteinExistence type="predicted"/>
<comment type="caution">
    <text evidence="1">The sequence shown here is derived from an EMBL/GenBank/DDBJ whole genome shotgun (WGS) entry which is preliminary data.</text>
</comment>
<dbReference type="AlphaFoldDB" id="A0A2H0BHK5"/>
<gene>
    <name evidence="1" type="ORF">COX05_02730</name>
</gene>
<dbReference type="Pfam" id="PF18924">
    <property type="entry name" value="DUF5674"/>
    <property type="match status" value="1"/>
</dbReference>
<dbReference type="Proteomes" id="UP000228495">
    <property type="component" value="Unassembled WGS sequence"/>
</dbReference>
<organism evidence="1 2">
    <name type="scientific">candidate division WWE3 bacterium CG22_combo_CG10-13_8_21_14_all_39_12</name>
    <dbReference type="NCBI Taxonomy" id="1975094"/>
    <lineage>
        <taxon>Bacteria</taxon>
        <taxon>Katanobacteria</taxon>
    </lineage>
</organism>
<dbReference type="EMBL" id="PCSU01000046">
    <property type="protein sequence ID" value="PIP56498.1"/>
    <property type="molecule type" value="Genomic_DNA"/>
</dbReference>
<sequence length="114" mass="12934">MVGVIEKVLTKEDIQKASEEYKTYIKITADLSKKVLAIGGEYHADAELVLIEKFGSERRNIWGGGYNIELKQFANALINIRQPNNTSMEIIDPKARSEYLKFVTEKLSDISKLL</sequence>
<dbReference type="InterPro" id="IPR043731">
    <property type="entry name" value="DUF5674"/>
</dbReference>